<reference evidence="2 3" key="1">
    <citation type="journal article" date="2023" name="PLoS ONE">
        <title>Cytospora paraplurivora sp. nov. isolated from orchards with fruit tree decline syndrome in Ontario, Canada.</title>
        <authorList>
            <person name="Ilyukhin E."/>
            <person name="Nguyen H.D.T."/>
            <person name="Castle A.J."/>
            <person name="Ellouze W."/>
        </authorList>
    </citation>
    <scope>NUCLEOTIDE SEQUENCE [LARGE SCALE GENOMIC DNA]</scope>
    <source>
        <strain evidence="2 3">FDS-564</strain>
    </source>
</reference>
<comment type="caution">
    <text evidence="2">The sequence shown here is derived from an EMBL/GenBank/DDBJ whole genome shotgun (WGS) entry which is preliminary data.</text>
</comment>
<evidence type="ECO:0000256" key="1">
    <source>
        <dbReference type="SAM" id="MobiDB-lite"/>
    </source>
</evidence>
<dbReference type="Proteomes" id="UP001320245">
    <property type="component" value="Unassembled WGS sequence"/>
</dbReference>
<gene>
    <name evidence="2" type="ORF">SLS53_007666</name>
</gene>
<feature type="region of interest" description="Disordered" evidence="1">
    <location>
        <begin position="1"/>
        <end position="51"/>
    </location>
</feature>
<dbReference type="AlphaFoldDB" id="A0AAN9YCD2"/>
<organism evidence="2 3">
    <name type="scientific">Cytospora paraplurivora</name>
    <dbReference type="NCBI Taxonomy" id="2898453"/>
    <lineage>
        <taxon>Eukaryota</taxon>
        <taxon>Fungi</taxon>
        <taxon>Dikarya</taxon>
        <taxon>Ascomycota</taxon>
        <taxon>Pezizomycotina</taxon>
        <taxon>Sordariomycetes</taxon>
        <taxon>Sordariomycetidae</taxon>
        <taxon>Diaporthales</taxon>
        <taxon>Cytosporaceae</taxon>
        <taxon>Cytospora</taxon>
    </lineage>
</organism>
<protein>
    <submittedName>
        <fullName evidence="2">Uncharacterized protein</fullName>
    </submittedName>
</protein>
<accession>A0AAN9YCD2</accession>
<evidence type="ECO:0000313" key="2">
    <source>
        <dbReference type="EMBL" id="KAK7735275.1"/>
    </source>
</evidence>
<proteinExistence type="predicted"/>
<keyword evidence="3" id="KW-1185">Reference proteome</keyword>
<feature type="compositionally biased region" description="Polar residues" evidence="1">
    <location>
        <begin position="29"/>
        <end position="44"/>
    </location>
</feature>
<name>A0AAN9YCD2_9PEZI</name>
<evidence type="ECO:0000313" key="3">
    <source>
        <dbReference type="Proteomes" id="UP001320245"/>
    </source>
</evidence>
<feature type="compositionally biased region" description="Low complexity" evidence="1">
    <location>
        <begin position="11"/>
        <end position="20"/>
    </location>
</feature>
<sequence length="80" mass="9093">MTSFEFTRIDSSYSTSASSASHREEQEASHLNTRTGRPLRNTTPYGRHSGDWLFGSVEVRKSIKKGVKKVIHGVHHHDRD</sequence>
<dbReference type="EMBL" id="JAJSPL020000040">
    <property type="protein sequence ID" value="KAK7735275.1"/>
    <property type="molecule type" value="Genomic_DNA"/>
</dbReference>